<dbReference type="Proteomes" id="UP001461498">
    <property type="component" value="Unassembled WGS sequence"/>
</dbReference>
<proteinExistence type="predicted"/>
<gene>
    <name evidence="1" type="ORF">O3M35_007478</name>
</gene>
<protein>
    <submittedName>
        <fullName evidence="1">Uncharacterized protein</fullName>
    </submittedName>
</protein>
<evidence type="ECO:0000313" key="2">
    <source>
        <dbReference type="Proteomes" id="UP001461498"/>
    </source>
</evidence>
<organism evidence="1 2">
    <name type="scientific">Rhynocoris fuscipes</name>
    <dbReference type="NCBI Taxonomy" id="488301"/>
    <lineage>
        <taxon>Eukaryota</taxon>
        <taxon>Metazoa</taxon>
        <taxon>Ecdysozoa</taxon>
        <taxon>Arthropoda</taxon>
        <taxon>Hexapoda</taxon>
        <taxon>Insecta</taxon>
        <taxon>Pterygota</taxon>
        <taxon>Neoptera</taxon>
        <taxon>Paraneoptera</taxon>
        <taxon>Hemiptera</taxon>
        <taxon>Heteroptera</taxon>
        <taxon>Panheteroptera</taxon>
        <taxon>Cimicomorpha</taxon>
        <taxon>Reduviidae</taxon>
        <taxon>Harpactorinae</taxon>
        <taxon>Harpactorini</taxon>
        <taxon>Rhynocoris</taxon>
    </lineage>
</organism>
<sequence>MPLPLELSDSSSTTVPEHFKILIENLLIERKQFKDNYKILPKFLKLDYELIYCVAITVALETGFRLGNTLSTFGFDIRAMRELNSFERFRDIDGERLKATLNLPYFPSWTLRIISIPLIGDLALYDILAVEEDEVKFSSSVAVSCSKYLTLLNKDVIS</sequence>
<accession>A0AAW1D9R1</accession>
<comment type="caution">
    <text evidence="1">The sequence shown here is derived from an EMBL/GenBank/DDBJ whole genome shotgun (WGS) entry which is preliminary data.</text>
</comment>
<keyword evidence="2" id="KW-1185">Reference proteome</keyword>
<name>A0AAW1D9R1_9HEMI</name>
<dbReference type="EMBL" id="JAPXFL010000004">
    <property type="protein sequence ID" value="KAK9507673.1"/>
    <property type="molecule type" value="Genomic_DNA"/>
</dbReference>
<dbReference type="AlphaFoldDB" id="A0AAW1D9R1"/>
<reference evidence="1 2" key="1">
    <citation type="submission" date="2022-12" db="EMBL/GenBank/DDBJ databases">
        <title>Chromosome-level genome assembly of true bugs.</title>
        <authorList>
            <person name="Ma L."/>
            <person name="Li H."/>
        </authorList>
    </citation>
    <scope>NUCLEOTIDE SEQUENCE [LARGE SCALE GENOMIC DNA]</scope>
    <source>
        <strain evidence="1">Lab_2022b</strain>
    </source>
</reference>
<evidence type="ECO:0000313" key="1">
    <source>
        <dbReference type="EMBL" id="KAK9507673.1"/>
    </source>
</evidence>